<dbReference type="InterPro" id="IPR027417">
    <property type="entry name" value="P-loop_NTPase"/>
</dbReference>
<keyword evidence="4 6" id="KW-0663">Pyridoxal phosphate</keyword>
<keyword evidence="9" id="KW-1185">Reference proteome</keyword>
<evidence type="ECO:0000259" key="7">
    <source>
        <dbReference type="Pfam" id="PF14821"/>
    </source>
</evidence>
<dbReference type="NCBIfam" id="TIGR00260">
    <property type="entry name" value="thrC"/>
    <property type="match status" value="1"/>
</dbReference>
<comment type="pathway">
    <text evidence="5">Amino-acid biosynthesis.</text>
</comment>
<dbReference type="GO" id="GO:0008652">
    <property type="term" value="P:amino acid biosynthetic process"/>
    <property type="evidence" value="ECO:0007669"/>
    <property type="project" value="UniProtKB-KW"/>
</dbReference>
<sequence>MASLRSFRWAVHSLRCFRSPFSTSKLWISTQTSLLGDKNILLMGPPGAGKTTVGKIVAHRLGLTVVDVDDDVLEPTWKMPVAAKLAAVGGQRFLEEEGQALCSFSASGCVVSLTGSNPLHTAAMQHVKESGVVVYLDVDSEDILARLERMKVNRIVGQEAGVSMRDILGYRKQFYEKWLDVRVLCGRGETIEEVAEKVLKALERYQKHDTETFVSTRRGEMESASKKTFFSDVVVEGLATDGGLYVPQNGLPALSAQEWQRLAEMSYPERALVLLERCIHPLDVPAGDLRTMVFKAYGSNFSSAAVAPVKHLLHNQYVQELFHGPTASFKDFALQLMPQLFAYCLPPMCNYLILVATSGDTGSAVLSGFGKLGDADGSRIGVLVFFPEGGVSEVQKLQMTSYRGGNARAVGVRSDFDFCQRSIKRMFGECGLTGHLAVEYGTVLSTANSINWARLLPQVVFHSSSYLDLARDGVIGFGEPVDVCVPTGNFGNALSAVYAKKMGVPIRKVICASNHNRVVADFINTGEYDLRGRPLLPSRSPAIDILKSSNLERFLYHASERDGRLVERLFARLDAQRHFSVPQPLLRSIQQEVLAGWCSEEDCLAALQKVHAQTGYVLDTHTAVANVVADRLQDGSCLVVLCSTAHYGKFAPAVCEALGIGSVPEDPVEQLRTLGSVASGPQMHRELTGLDSRTGHAVCPPDYRALVEEVDSMILDSFMKVL</sequence>
<dbReference type="Gene3D" id="3.90.1380.10">
    <property type="entry name" value="Threonine synthase, N-terminal domain"/>
    <property type="match status" value="1"/>
</dbReference>
<dbReference type="InterPro" id="IPR031322">
    <property type="entry name" value="Shikimate/glucono_kinase"/>
</dbReference>
<dbReference type="PROSITE" id="PS00165">
    <property type="entry name" value="DEHYDRATASE_SER_THR"/>
    <property type="match status" value="1"/>
</dbReference>
<proteinExistence type="inferred from homology"/>
<dbReference type="Pfam" id="PF01202">
    <property type="entry name" value="SKI"/>
    <property type="match status" value="1"/>
</dbReference>
<dbReference type="InterPro" id="IPR036052">
    <property type="entry name" value="TrpB-like_PALP_sf"/>
</dbReference>
<name>A0A5C6NUR2_9TELE</name>
<evidence type="ECO:0000256" key="3">
    <source>
        <dbReference type="ARBA" id="ARBA00022605"/>
    </source>
</evidence>
<dbReference type="PRINTS" id="PR01100">
    <property type="entry name" value="SHIKIMTKNASE"/>
</dbReference>
<evidence type="ECO:0000256" key="1">
    <source>
        <dbReference type="ARBA" id="ARBA00001933"/>
    </source>
</evidence>
<dbReference type="InterPro" id="IPR000634">
    <property type="entry name" value="Ser/Thr_deHydtase_PyrdxlP-BS"/>
</dbReference>
<feature type="modified residue" description="N6-(pyridoxal phosphate)lysine" evidence="6">
    <location>
        <position position="330"/>
    </location>
</feature>
<dbReference type="InterPro" id="IPR029144">
    <property type="entry name" value="Thr_synth_N"/>
</dbReference>
<evidence type="ECO:0000313" key="9">
    <source>
        <dbReference type="Proteomes" id="UP000324091"/>
    </source>
</evidence>
<evidence type="ECO:0000313" key="8">
    <source>
        <dbReference type="EMBL" id="TWW70726.1"/>
    </source>
</evidence>
<dbReference type="Gene3D" id="3.40.50.1100">
    <property type="match status" value="2"/>
</dbReference>
<dbReference type="SUPFAM" id="SSF52540">
    <property type="entry name" value="P-loop containing nucleoside triphosphate hydrolases"/>
    <property type="match status" value="1"/>
</dbReference>
<dbReference type="PANTHER" id="PTHR43515:SF1">
    <property type="entry name" value="THREONINE SYNTHASE-LIKE 1"/>
    <property type="match status" value="1"/>
</dbReference>
<evidence type="ECO:0000256" key="4">
    <source>
        <dbReference type="ARBA" id="ARBA00022898"/>
    </source>
</evidence>
<dbReference type="GO" id="GO:0005737">
    <property type="term" value="C:cytoplasm"/>
    <property type="evidence" value="ECO:0007669"/>
    <property type="project" value="TreeGrafter"/>
</dbReference>
<comment type="cofactor">
    <cofactor evidence="1 6">
        <name>pyridoxal 5'-phosphate</name>
        <dbReference type="ChEBI" id="CHEBI:597326"/>
    </cofactor>
</comment>
<dbReference type="HAMAP" id="MF_00109">
    <property type="entry name" value="Shikimate_kinase"/>
    <property type="match status" value="1"/>
</dbReference>
<organism evidence="8 9">
    <name type="scientific">Takifugu flavidus</name>
    <name type="common">sansaifugu</name>
    <dbReference type="NCBI Taxonomy" id="433684"/>
    <lineage>
        <taxon>Eukaryota</taxon>
        <taxon>Metazoa</taxon>
        <taxon>Chordata</taxon>
        <taxon>Craniata</taxon>
        <taxon>Vertebrata</taxon>
        <taxon>Euteleostomi</taxon>
        <taxon>Actinopterygii</taxon>
        <taxon>Neopterygii</taxon>
        <taxon>Teleostei</taxon>
        <taxon>Neoteleostei</taxon>
        <taxon>Acanthomorphata</taxon>
        <taxon>Eupercaria</taxon>
        <taxon>Tetraodontiformes</taxon>
        <taxon>Tetradontoidea</taxon>
        <taxon>Tetraodontidae</taxon>
        <taxon>Takifugu</taxon>
    </lineage>
</organism>
<comment type="caution">
    <text evidence="8">The sequence shown here is derived from an EMBL/GenBank/DDBJ whole genome shotgun (WGS) entry which is preliminary data.</text>
</comment>
<dbReference type="EMBL" id="RHFK02000009">
    <property type="protein sequence ID" value="TWW70726.1"/>
    <property type="molecule type" value="Genomic_DNA"/>
</dbReference>
<dbReference type="GO" id="GO:0030170">
    <property type="term" value="F:pyridoxal phosphate binding"/>
    <property type="evidence" value="ECO:0007669"/>
    <property type="project" value="InterPro"/>
</dbReference>
<comment type="similarity">
    <text evidence="2">Belongs to the threonine synthase family.</text>
</comment>
<dbReference type="SUPFAM" id="SSF53686">
    <property type="entry name" value="Tryptophan synthase beta subunit-like PLP-dependent enzymes"/>
    <property type="match status" value="1"/>
</dbReference>
<protein>
    <submittedName>
        <fullName evidence="8">Threonine synthase-like 1</fullName>
    </submittedName>
</protein>
<dbReference type="Pfam" id="PF14821">
    <property type="entry name" value="Thr_synth_N"/>
    <property type="match status" value="1"/>
</dbReference>
<dbReference type="InterPro" id="IPR037158">
    <property type="entry name" value="Thr_synth_N_sf"/>
</dbReference>
<dbReference type="Gene3D" id="3.40.50.300">
    <property type="entry name" value="P-loop containing nucleotide triphosphate hydrolases"/>
    <property type="match status" value="1"/>
</dbReference>
<dbReference type="CDD" id="cd01560">
    <property type="entry name" value="Thr-synth_2"/>
    <property type="match status" value="1"/>
</dbReference>
<dbReference type="PANTHER" id="PTHR43515">
    <property type="entry name" value="THREONINE SYNTHASE-LIKE 1"/>
    <property type="match status" value="1"/>
</dbReference>
<keyword evidence="3" id="KW-0028">Amino-acid biosynthesis</keyword>
<evidence type="ECO:0000256" key="6">
    <source>
        <dbReference type="PIRSR" id="PIRSR604450-51"/>
    </source>
</evidence>
<dbReference type="InterPro" id="IPR000623">
    <property type="entry name" value="Shikimate_kinase/TSH1"/>
</dbReference>
<evidence type="ECO:0000256" key="2">
    <source>
        <dbReference type="ARBA" id="ARBA00005517"/>
    </source>
</evidence>
<reference evidence="8 9" key="1">
    <citation type="submission" date="2019-04" db="EMBL/GenBank/DDBJ databases">
        <title>Chromosome genome assembly for Takifugu flavidus.</title>
        <authorList>
            <person name="Xiao S."/>
        </authorList>
    </citation>
    <scope>NUCLEOTIDE SEQUENCE [LARGE SCALE GENOMIC DNA]</scope>
    <source>
        <strain evidence="8">HTHZ2018</strain>
        <tissue evidence="8">Muscle</tissue>
    </source>
</reference>
<accession>A0A5C6NUR2</accession>
<gene>
    <name evidence="8" type="ORF">D4764_17G0002090</name>
</gene>
<dbReference type="AlphaFoldDB" id="A0A5C6NUR2"/>
<dbReference type="Proteomes" id="UP000324091">
    <property type="component" value="Chromosome 17"/>
</dbReference>
<dbReference type="InterPro" id="IPR004450">
    <property type="entry name" value="Thr_synthase-like"/>
</dbReference>
<feature type="domain" description="Threonine synthase N-terminal" evidence="7">
    <location>
        <begin position="213"/>
        <end position="297"/>
    </location>
</feature>
<evidence type="ECO:0000256" key="5">
    <source>
        <dbReference type="ARBA" id="ARBA00029440"/>
    </source>
</evidence>